<keyword evidence="6" id="KW-0472">Membrane</keyword>
<keyword evidence="6" id="KW-1133">Transmembrane helix</keyword>
<evidence type="ECO:0000256" key="5">
    <source>
        <dbReference type="ARBA" id="ARBA00022777"/>
    </source>
</evidence>
<dbReference type="Gene3D" id="3.40.190.10">
    <property type="entry name" value="Periplasmic binding protein-like II"/>
    <property type="match status" value="4"/>
</dbReference>
<dbReference type="InterPro" id="IPR003661">
    <property type="entry name" value="HisK_dim/P_dom"/>
</dbReference>
<comment type="catalytic activity">
    <reaction evidence="1">
        <text>ATP + protein L-histidine = ADP + protein N-phospho-L-histidine.</text>
        <dbReference type="EC" id="2.7.13.3"/>
    </reaction>
</comment>
<evidence type="ECO:0000256" key="4">
    <source>
        <dbReference type="ARBA" id="ARBA00022679"/>
    </source>
</evidence>
<keyword evidence="3" id="KW-0597">Phosphoprotein</keyword>
<evidence type="ECO:0000256" key="6">
    <source>
        <dbReference type="SAM" id="Phobius"/>
    </source>
</evidence>
<sequence length="789" mass="85476">MRGAGGLKQALLLLFVLVSSVFGALPVQAQPQYDKVVVPWGNVPPLSMMGDDGEPTGFAIELARLLAEEVGFELEFQFYGPIPKIAAAQATGETDMLVGVGHGPAFRETNLASQTISEVQVRLAVPVENADDFDPNNLSGVRIAAVPPTIASNPDLFPDATVVEQPGLEAALVTLLSGEVDALSYPVNVLFALTRATRTDGRIAYVGDPLVRIDRVVIVHESRAELLEPINKALQKFEENGTLEELRIKYLISNPEPVPDVLTVGVHHVPPFVSIGDDGTPGGFGIEVLEDLVDLAGLQIRYQRITDEEFGQGPRAGSVDLIPMMAANSTRAERMDFTFPVHRVPFNIFTLREASLEPQVLDDLVGLRVGVESGKNAAQLAERHGGLDIVYAEGKDGIMNLLLEGQADAVLTTGRAFWTHLEAEGQGEKFRSSTEPFYVSESGPALRLGLGEVRERLNAVIPAYLISEEYEALQAKWFGRVPFWTPMRLRLVAAAVLVLLLTALGFGIWQKLQRSRAQERQARLLQHSRQLEVLVDELERSNRELDSFADIASHDLKQPLRGIHWQVRALQERAADALPEEVSRIEQLCAQMEATISDLLASAQHRGKGSDRADIDTGVLVDEICTDLSELMEATGGEVQVETAMPMVFASRAKAKVVFQNLIANGLIYNQSSTPVVKVGYLSEGSTDASGLLHVFYIRDNGTGIAPEDQGRIFLPGVRGQNTGERVLPGATGSGLGLSFAKEIVESYGQLITFESVPGQGTTFFFSLPNAKGESAGDVVDHAGLVEAE</sequence>
<name>A0A1B1A2N1_9RHOB</name>
<dbReference type="SUPFAM" id="SSF53850">
    <property type="entry name" value="Periplasmic binding protein-like II"/>
    <property type="match status" value="2"/>
</dbReference>
<dbReference type="InterPro" id="IPR001638">
    <property type="entry name" value="Solute-binding_3/MltF_N"/>
</dbReference>
<evidence type="ECO:0000313" key="9">
    <source>
        <dbReference type="EMBL" id="ANP40748.1"/>
    </source>
</evidence>
<dbReference type="GO" id="GO:0030295">
    <property type="term" value="F:protein kinase activator activity"/>
    <property type="evidence" value="ECO:0007669"/>
    <property type="project" value="TreeGrafter"/>
</dbReference>
<dbReference type="AlphaFoldDB" id="A0A1B1A2N1"/>
<accession>A0A1B1A2N1</accession>
<dbReference type="InterPro" id="IPR005467">
    <property type="entry name" value="His_kinase_dom"/>
</dbReference>
<dbReference type="SUPFAM" id="SSF55874">
    <property type="entry name" value="ATPase domain of HSP90 chaperone/DNA topoisomerase II/histidine kinase"/>
    <property type="match status" value="1"/>
</dbReference>
<feature type="domain" description="Histidine kinase" evidence="8">
    <location>
        <begin position="551"/>
        <end position="772"/>
    </location>
</feature>
<dbReference type="Gene3D" id="1.10.287.130">
    <property type="match status" value="1"/>
</dbReference>
<dbReference type="STRING" id="1265309.K529_008230"/>
<keyword evidence="5" id="KW-0418">Kinase</keyword>
<evidence type="ECO:0000256" key="3">
    <source>
        <dbReference type="ARBA" id="ARBA00022553"/>
    </source>
</evidence>
<dbReference type="Pfam" id="PF00497">
    <property type="entry name" value="SBP_bac_3"/>
    <property type="match status" value="2"/>
</dbReference>
<dbReference type="SMART" id="SM00062">
    <property type="entry name" value="PBPb"/>
    <property type="match status" value="2"/>
</dbReference>
<dbReference type="SMART" id="SM00388">
    <property type="entry name" value="HisKA"/>
    <property type="match status" value="1"/>
</dbReference>
<dbReference type="PRINTS" id="PR00344">
    <property type="entry name" value="BCTRLSENSOR"/>
</dbReference>
<evidence type="ECO:0000256" key="1">
    <source>
        <dbReference type="ARBA" id="ARBA00000085"/>
    </source>
</evidence>
<dbReference type="OrthoDB" id="9796100at2"/>
<dbReference type="InterPro" id="IPR003594">
    <property type="entry name" value="HATPase_dom"/>
</dbReference>
<feature type="chain" id="PRO_5008518319" description="histidine kinase" evidence="7">
    <location>
        <begin position="30"/>
        <end position="789"/>
    </location>
</feature>
<dbReference type="PANTHER" id="PTHR42878">
    <property type="entry name" value="TWO-COMPONENT HISTIDINE KINASE"/>
    <property type="match status" value="1"/>
</dbReference>
<keyword evidence="4" id="KW-0808">Transferase</keyword>
<dbReference type="EC" id="2.7.13.3" evidence="2"/>
<dbReference type="InterPro" id="IPR004358">
    <property type="entry name" value="Sig_transdc_His_kin-like_C"/>
</dbReference>
<protein>
    <recommendedName>
        <fullName evidence="2">histidine kinase</fullName>
        <ecNumber evidence="2">2.7.13.3</ecNumber>
    </recommendedName>
</protein>
<dbReference type="KEGG" id="rmb:K529_008230"/>
<evidence type="ECO:0000313" key="10">
    <source>
        <dbReference type="Proteomes" id="UP000013243"/>
    </source>
</evidence>
<dbReference type="EMBL" id="CP015230">
    <property type="protein sequence ID" value="ANP40748.1"/>
    <property type="molecule type" value="Genomic_DNA"/>
</dbReference>
<dbReference type="GO" id="GO:0000156">
    <property type="term" value="F:phosphorelay response regulator activity"/>
    <property type="evidence" value="ECO:0007669"/>
    <property type="project" value="TreeGrafter"/>
</dbReference>
<evidence type="ECO:0000256" key="2">
    <source>
        <dbReference type="ARBA" id="ARBA00012438"/>
    </source>
</evidence>
<feature type="transmembrane region" description="Helical" evidence="6">
    <location>
        <begin position="489"/>
        <end position="509"/>
    </location>
</feature>
<organism evidence="9 10">
    <name type="scientific">Tritonibacter mobilis F1926</name>
    <dbReference type="NCBI Taxonomy" id="1265309"/>
    <lineage>
        <taxon>Bacteria</taxon>
        <taxon>Pseudomonadati</taxon>
        <taxon>Pseudomonadota</taxon>
        <taxon>Alphaproteobacteria</taxon>
        <taxon>Rhodobacterales</taxon>
        <taxon>Paracoccaceae</taxon>
        <taxon>Tritonibacter</taxon>
    </lineage>
</organism>
<proteinExistence type="predicted"/>
<dbReference type="SMART" id="SM00387">
    <property type="entry name" value="HATPase_c"/>
    <property type="match status" value="1"/>
</dbReference>
<dbReference type="InterPro" id="IPR036097">
    <property type="entry name" value="HisK_dim/P_sf"/>
</dbReference>
<dbReference type="SUPFAM" id="SSF47384">
    <property type="entry name" value="Homodimeric domain of signal transducing histidine kinase"/>
    <property type="match status" value="1"/>
</dbReference>
<keyword evidence="6" id="KW-0812">Transmembrane</keyword>
<reference evidence="9 10" key="1">
    <citation type="journal article" date="2016" name="ISME J.">
        <title>Global occurrence and heterogeneity of the Roseobacter-clade species Ruegeria mobilis.</title>
        <authorList>
            <person name="Sonnenschein E."/>
            <person name="Gram L."/>
        </authorList>
    </citation>
    <scope>NUCLEOTIDE SEQUENCE [LARGE SCALE GENOMIC DNA]</scope>
    <source>
        <strain evidence="9 10">F1926</strain>
    </source>
</reference>
<dbReference type="PANTHER" id="PTHR42878:SF15">
    <property type="entry name" value="BACTERIOPHYTOCHROME"/>
    <property type="match status" value="1"/>
</dbReference>
<dbReference type="GO" id="GO:0000155">
    <property type="term" value="F:phosphorelay sensor kinase activity"/>
    <property type="evidence" value="ECO:0007669"/>
    <property type="project" value="InterPro"/>
</dbReference>
<dbReference type="Pfam" id="PF02518">
    <property type="entry name" value="HATPase_c"/>
    <property type="match status" value="1"/>
</dbReference>
<dbReference type="Proteomes" id="UP000013243">
    <property type="component" value="Chromosome"/>
</dbReference>
<evidence type="ECO:0000259" key="8">
    <source>
        <dbReference type="PROSITE" id="PS50109"/>
    </source>
</evidence>
<feature type="signal peptide" evidence="7">
    <location>
        <begin position="1"/>
        <end position="29"/>
    </location>
</feature>
<evidence type="ECO:0000256" key="7">
    <source>
        <dbReference type="SAM" id="SignalP"/>
    </source>
</evidence>
<dbReference type="InterPro" id="IPR050351">
    <property type="entry name" value="BphY/WalK/GraS-like"/>
</dbReference>
<dbReference type="CDD" id="cd00082">
    <property type="entry name" value="HisKA"/>
    <property type="match status" value="1"/>
</dbReference>
<dbReference type="PROSITE" id="PS50109">
    <property type="entry name" value="HIS_KIN"/>
    <property type="match status" value="1"/>
</dbReference>
<gene>
    <name evidence="9" type="ORF">K529_008230</name>
</gene>
<dbReference type="Gene3D" id="3.30.565.10">
    <property type="entry name" value="Histidine kinase-like ATPase, C-terminal domain"/>
    <property type="match status" value="1"/>
</dbReference>
<dbReference type="InterPro" id="IPR036890">
    <property type="entry name" value="HATPase_C_sf"/>
</dbReference>
<dbReference type="GO" id="GO:0007234">
    <property type="term" value="P:osmosensory signaling via phosphorelay pathway"/>
    <property type="evidence" value="ECO:0007669"/>
    <property type="project" value="TreeGrafter"/>
</dbReference>
<keyword evidence="7" id="KW-0732">Signal</keyword>